<dbReference type="CDD" id="cd00096">
    <property type="entry name" value="Ig"/>
    <property type="match status" value="1"/>
</dbReference>
<dbReference type="InterPro" id="IPR051170">
    <property type="entry name" value="Neural/epithelial_adhesion"/>
</dbReference>
<feature type="domain" description="Ig-like" evidence="7">
    <location>
        <begin position="140"/>
        <end position="225"/>
    </location>
</feature>
<evidence type="ECO:0000256" key="1">
    <source>
        <dbReference type="ARBA" id="ARBA00022729"/>
    </source>
</evidence>
<accession>A0A9P0F5U8</accession>
<dbReference type="InterPro" id="IPR003599">
    <property type="entry name" value="Ig_sub"/>
</dbReference>
<dbReference type="InterPro" id="IPR013098">
    <property type="entry name" value="Ig_I-set"/>
</dbReference>
<evidence type="ECO:0000313" key="9">
    <source>
        <dbReference type="Proteomes" id="UP001152759"/>
    </source>
</evidence>
<dbReference type="PROSITE" id="PS50835">
    <property type="entry name" value="IG_LIKE"/>
    <property type="match status" value="4"/>
</dbReference>
<keyword evidence="5" id="KW-1133">Transmembrane helix</keyword>
<evidence type="ECO:0000256" key="5">
    <source>
        <dbReference type="SAM" id="Phobius"/>
    </source>
</evidence>
<dbReference type="AlphaFoldDB" id="A0A9P0F5U8"/>
<evidence type="ECO:0000256" key="6">
    <source>
        <dbReference type="SAM" id="SignalP"/>
    </source>
</evidence>
<dbReference type="InterPro" id="IPR007110">
    <property type="entry name" value="Ig-like_dom"/>
</dbReference>
<feature type="signal peptide" evidence="6">
    <location>
        <begin position="1"/>
        <end position="24"/>
    </location>
</feature>
<proteinExistence type="predicted"/>
<feature type="domain" description="Ig-like" evidence="7">
    <location>
        <begin position="33"/>
        <end position="136"/>
    </location>
</feature>
<keyword evidence="3" id="KW-1015">Disulfide bond</keyword>
<dbReference type="SMART" id="SM00409">
    <property type="entry name" value="IG"/>
    <property type="match status" value="4"/>
</dbReference>
<keyword evidence="5" id="KW-0812">Transmembrane</keyword>
<keyword evidence="4" id="KW-0393">Immunoglobulin domain</keyword>
<gene>
    <name evidence="8" type="ORF">BEMITA_LOCUS11687</name>
</gene>
<keyword evidence="1 6" id="KW-0732">Signal</keyword>
<dbReference type="GO" id="GO:0043005">
    <property type="term" value="C:neuron projection"/>
    <property type="evidence" value="ECO:0007669"/>
    <property type="project" value="TreeGrafter"/>
</dbReference>
<dbReference type="Gene3D" id="2.60.40.10">
    <property type="entry name" value="Immunoglobulins"/>
    <property type="match status" value="4"/>
</dbReference>
<dbReference type="Proteomes" id="UP001152759">
    <property type="component" value="Chromosome 7"/>
</dbReference>
<dbReference type="SMART" id="SM00408">
    <property type="entry name" value="IGc2"/>
    <property type="match status" value="4"/>
</dbReference>
<dbReference type="PANTHER" id="PTHR12231:SF259">
    <property type="entry name" value="FACTOR OF INTERPULSE INTERVAL-RELATED"/>
    <property type="match status" value="1"/>
</dbReference>
<evidence type="ECO:0000256" key="2">
    <source>
        <dbReference type="ARBA" id="ARBA00022737"/>
    </source>
</evidence>
<feature type="domain" description="Ig-like" evidence="7">
    <location>
        <begin position="261"/>
        <end position="365"/>
    </location>
</feature>
<feature type="transmembrane region" description="Helical" evidence="5">
    <location>
        <begin position="488"/>
        <end position="506"/>
    </location>
</feature>
<evidence type="ECO:0000313" key="8">
    <source>
        <dbReference type="EMBL" id="CAH0393264.1"/>
    </source>
</evidence>
<reference evidence="8" key="1">
    <citation type="submission" date="2021-12" db="EMBL/GenBank/DDBJ databases">
        <authorList>
            <person name="King R."/>
        </authorList>
    </citation>
    <scope>NUCLEOTIDE SEQUENCE</scope>
</reference>
<dbReference type="EMBL" id="OU963868">
    <property type="protein sequence ID" value="CAH0393264.1"/>
    <property type="molecule type" value="Genomic_DNA"/>
</dbReference>
<dbReference type="Pfam" id="PF07679">
    <property type="entry name" value="I-set"/>
    <property type="match status" value="3"/>
</dbReference>
<feature type="chain" id="PRO_5040314822" description="Ig-like domain-containing protein" evidence="6">
    <location>
        <begin position="25"/>
        <end position="529"/>
    </location>
</feature>
<name>A0A9P0F5U8_BEMTA</name>
<feature type="domain" description="Ig-like" evidence="7">
    <location>
        <begin position="372"/>
        <end position="460"/>
    </location>
</feature>
<dbReference type="PANTHER" id="PTHR12231">
    <property type="entry name" value="CTX-RELATED TYPE I TRANSMEMBRANE PROTEIN"/>
    <property type="match status" value="1"/>
</dbReference>
<keyword evidence="5" id="KW-0472">Membrane</keyword>
<organism evidence="8 9">
    <name type="scientific">Bemisia tabaci</name>
    <name type="common">Sweetpotato whitefly</name>
    <name type="synonym">Aleurodes tabaci</name>
    <dbReference type="NCBI Taxonomy" id="7038"/>
    <lineage>
        <taxon>Eukaryota</taxon>
        <taxon>Metazoa</taxon>
        <taxon>Ecdysozoa</taxon>
        <taxon>Arthropoda</taxon>
        <taxon>Hexapoda</taxon>
        <taxon>Insecta</taxon>
        <taxon>Pterygota</taxon>
        <taxon>Neoptera</taxon>
        <taxon>Paraneoptera</taxon>
        <taxon>Hemiptera</taxon>
        <taxon>Sternorrhyncha</taxon>
        <taxon>Aleyrodoidea</taxon>
        <taxon>Aleyrodidae</taxon>
        <taxon>Aleyrodinae</taxon>
        <taxon>Bemisia</taxon>
    </lineage>
</organism>
<dbReference type="SUPFAM" id="SSF48726">
    <property type="entry name" value="Immunoglobulin"/>
    <property type="match status" value="4"/>
</dbReference>
<evidence type="ECO:0000256" key="4">
    <source>
        <dbReference type="ARBA" id="ARBA00023319"/>
    </source>
</evidence>
<keyword evidence="2" id="KW-0677">Repeat</keyword>
<sequence>MNRLNTRSIVCTIFFIIFSKSTVALFPEEHVRPKLEIWPLASIKSIELGSKVVLTCRIAEGTSMTEMRDLHWLDPQNRTIDNNNLLFKNRMTIMHMHAKKSLLLMFKYLNVDERGQYTCVGTHRSADQYATSIFIEVIEPISWAHAPTAQSLIKGKKGKIKCQVAAHPSPIVNWILNNEAIRSGDRYGIESDGLTIDNVQASDAGSYTCRAIVPQTGEFAERVIEVGVQSVSAKNDSLISRTITAEEKTSGITCGTCTMPPPIFTYIEKSTKQSKGNIRNRFTVDAPTLQYLIRGTKGKIKCKVNGNFRPIVNWIRNNEIIPSGHRYLVGSDGLIISNVEDSDGGRYTCRVVVNNIKQLSESAITVEVQSSPVIHGTMISEITVKEKESISIQCKAFGRPPPIYSWIKESEGEIVSEESGRLIVNKQTGVLTIDNVLKEDDGEFRCLATNSVGNDEKIVKIIVILKTINHRTEEGIIIIASKNRAKRYYSIGVVILVLIAICVSYYKCCCIIKKQIHAKRIDEMRTRMI</sequence>
<evidence type="ECO:0000259" key="7">
    <source>
        <dbReference type="PROSITE" id="PS50835"/>
    </source>
</evidence>
<protein>
    <recommendedName>
        <fullName evidence="7">Ig-like domain-containing protein</fullName>
    </recommendedName>
</protein>
<dbReference type="InterPro" id="IPR013783">
    <property type="entry name" value="Ig-like_fold"/>
</dbReference>
<keyword evidence="9" id="KW-1185">Reference proteome</keyword>
<evidence type="ECO:0000256" key="3">
    <source>
        <dbReference type="ARBA" id="ARBA00023157"/>
    </source>
</evidence>
<dbReference type="InterPro" id="IPR036179">
    <property type="entry name" value="Ig-like_dom_sf"/>
</dbReference>
<dbReference type="InterPro" id="IPR003598">
    <property type="entry name" value="Ig_sub2"/>
</dbReference>
<dbReference type="FunFam" id="2.60.40.10:FF:000032">
    <property type="entry name" value="palladin isoform X1"/>
    <property type="match status" value="1"/>
</dbReference>